<keyword evidence="1" id="KW-1133">Transmembrane helix</keyword>
<dbReference type="InterPro" id="IPR011701">
    <property type="entry name" value="MFS"/>
</dbReference>
<keyword evidence="1" id="KW-0472">Membrane</keyword>
<comment type="caution">
    <text evidence="2">The sequence shown here is derived from an EMBL/GenBank/DDBJ whole genome shotgun (WGS) entry which is preliminary data.</text>
</comment>
<feature type="non-terminal residue" evidence="2">
    <location>
        <position position="67"/>
    </location>
</feature>
<name>X1RR04_9ZZZZ</name>
<evidence type="ECO:0008006" key="3">
    <source>
        <dbReference type="Google" id="ProtNLM"/>
    </source>
</evidence>
<protein>
    <recommendedName>
        <fullName evidence="3">Major facilitator superfamily (MFS) profile domain-containing protein</fullName>
    </recommendedName>
</protein>
<feature type="transmembrane region" description="Helical" evidence="1">
    <location>
        <begin position="43"/>
        <end position="62"/>
    </location>
</feature>
<dbReference type="GO" id="GO:0022857">
    <property type="term" value="F:transmembrane transporter activity"/>
    <property type="evidence" value="ECO:0007669"/>
    <property type="project" value="InterPro"/>
</dbReference>
<dbReference type="AlphaFoldDB" id="X1RR04"/>
<organism evidence="2">
    <name type="scientific">marine sediment metagenome</name>
    <dbReference type="NCBI Taxonomy" id="412755"/>
    <lineage>
        <taxon>unclassified sequences</taxon>
        <taxon>metagenomes</taxon>
        <taxon>ecological metagenomes</taxon>
    </lineage>
</organism>
<feature type="transmembrane region" description="Helical" evidence="1">
    <location>
        <begin position="14"/>
        <end position="31"/>
    </location>
</feature>
<dbReference type="Pfam" id="PF07690">
    <property type="entry name" value="MFS_1"/>
    <property type="match status" value="1"/>
</dbReference>
<accession>X1RR04</accession>
<dbReference type="SUPFAM" id="SSF103473">
    <property type="entry name" value="MFS general substrate transporter"/>
    <property type="match status" value="1"/>
</dbReference>
<dbReference type="Gene3D" id="1.20.1250.20">
    <property type="entry name" value="MFS general substrate transporter like domains"/>
    <property type="match status" value="1"/>
</dbReference>
<evidence type="ECO:0000256" key="1">
    <source>
        <dbReference type="SAM" id="Phobius"/>
    </source>
</evidence>
<reference evidence="2" key="1">
    <citation type="journal article" date="2014" name="Front. Microbiol.">
        <title>High frequency of phylogenetically diverse reductive dehalogenase-homologous genes in deep subseafloor sedimentary metagenomes.</title>
        <authorList>
            <person name="Kawai M."/>
            <person name="Futagami T."/>
            <person name="Toyoda A."/>
            <person name="Takaki Y."/>
            <person name="Nishi S."/>
            <person name="Hori S."/>
            <person name="Arai W."/>
            <person name="Tsubouchi T."/>
            <person name="Morono Y."/>
            <person name="Uchiyama I."/>
            <person name="Ito T."/>
            <person name="Fujiyama A."/>
            <person name="Inagaki F."/>
            <person name="Takami H."/>
        </authorList>
    </citation>
    <scope>NUCLEOTIDE SEQUENCE</scope>
    <source>
        <strain evidence="2">Expedition CK06-06</strain>
    </source>
</reference>
<evidence type="ECO:0000313" key="2">
    <source>
        <dbReference type="EMBL" id="GAI65620.1"/>
    </source>
</evidence>
<sequence>TAGTMLWLTQSSDLWMLYLFAVAFGFSYGGLGPPISALVSDTFGLRHVGLILGLLEIGWGIGASAGP</sequence>
<dbReference type="InterPro" id="IPR036259">
    <property type="entry name" value="MFS_trans_sf"/>
</dbReference>
<keyword evidence="1" id="KW-0812">Transmembrane</keyword>
<gene>
    <name evidence="2" type="ORF">S06H3_66271</name>
</gene>
<dbReference type="EMBL" id="BARV01045063">
    <property type="protein sequence ID" value="GAI65620.1"/>
    <property type="molecule type" value="Genomic_DNA"/>
</dbReference>
<proteinExistence type="predicted"/>
<feature type="non-terminal residue" evidence="2">
    <location>
        <position position="1"/>
    </location>
</feature>